<dbReference type="Gene3D" id="1.20.1070.10">
    <property type="entry name" value="Rhodopsin 7-helix transmembrane proteins"/>
    <property type="match status" value="1"/>
</dbReference>
<keyword evidence="2" id="KW-1003">Cell membrane</keyword>
<feature type="transmembrane region" description="Helical" evidence="6">
    <location>
        <begin position="241"/>
        <end position="261"/>
    </location>
</feature>
<feature type="transmembrane region" description="Helical" evidence="6">
    <location>
        <begin position="138"/>
        <end position="161"/>
    </location>
</feature>
<evidence type="ECO:0000256" key="4">
    <source>
        <dbReference type="ARBA" id="ARBA00022989"/>
    </source>
</evidence>
<keyword evidence="8" id="KW-1185">Reference proteome</keyword>
<keyword evidence="3 6" id="KW-0812">Transmembrane</keyword>
<evidence type="ECO:0000256" key="6">
    <source>
        <dbReference type="SAM" id="Phobius"/>
    </source>
</evidence>
<dbReference type="PANTHER" id="PTHR22750">
    <property type="entry name" value="G-PROTEIN COUPLED RECEPTOR"/>
    <property type="match status" value="1"/>
</dbReference>
<dbReference type="PRINTS" id="PR00237">
    <property type="entry name" value="GPCRRHODOPSN"/>
</dbReference>
<evidence type="ECO:0000313" key="9">
    <source>
        <dbReference type="RefSeq" id="XP_014680102.1"/>
    </source>
</evidence>
<proteinExistence type="predicted"/>
<feature type="transmembrane region" description="Helical" evidence="6">
    <location>
        <begin position="61"/>
        <end position="85"/>
    </location>
</feature>
<sequence length="331" mass="37644">MPLVNFRKPSYLQKRLVTENSKHIAMMGRSILMSSIFLLNTLVLVTLVRGRHAEFSDIKYWFLRSHVLSDIFVSLIYSAFVIVRYGQMNIDTSYSCLLMYSLLISSNQVSAMSLLFVSVDQYIAIVHPLRYNSLVSELSAKVAVSFSWLFSAIVGFLPLIIQWDQRVDHFTECSVTVFPLAYVMFWGIVQLYVPCVLMVTMYAQVLVVAHRHIRQNQMEVQPQNVDVHPGSMPLSILKAEVKVAVTVVIMLVVLMVCWLPFNIVLTLNVHGGRLLHSMDFVGSLAVTNSLFNPILYLIRFAKLRKSCIGMIRFKCCNKVQLAVVPINLDVM</sequence>
<dbReference type="RefSeq" id="XP_014680102.1">
    <property type="nucleotide sequence ID" value="XM_014824616.1"/>
</dbReference>
<feature type="domain" description="G-protein coupled receptors family 1 profile" evidence="7">
    <location>
        <begin position="39"/>
        <end position="296"/>
    </location>
</feature>
<evidence type="ECO:0000256" key="3">
    <source>
        <dbReference type="ARBA" id="ARBA00022692"/>
    </source>
</evidence>
<name>A0ABM1F6N1_PRICU</name>
<evidence type="ECO:0000313" key="8">
    <source>
        <dbReference type="Proteomes" id="UP000695022"/>
    </source>
</evidence>
<comment type="subcellular location">
    <subcellularLocation>
        <location evidence="1">Cell membrane</location>
        <topology evidence="1">Multi-pass membrane protein</topology>
    </subcellularLocation>
</comment>
<accession>A0ABM1F6N1</accession>
<dbReference type="GeneID" id="106820058"/>
<evidence type="ECO:0000259" key="7">
    <source>
        <dbReference type="PROSITE" id="PS50262"/>
    </source>
</evidence>
<protein>
    <submittedName>
        <fullName evidence="9">Beta-2 adrenergic receptor-like</fullName>
    </submittedName>
</protein>
<feature type="transmembrane region" description="Helical" evidence="6">
    <location>
        <begin position="31"/>
        <end position="49"/>
    </location>
</feature>
<evidence type="ECO:0000256" key="5">
    <source>
        <dbReference type="ARBA" id="ARBA00023136"/>
    </source>
</evidence>
<dbReference type="Pfam" id="PF00001">
    <property type="entry name" value="7tm_1"/>
    <property type="match status" value="1"/>
</dbReference>
<dbReference type="InterPro" id="IPR017452">
    <property type="entry name" value="GPCR_Rhodpsn_7TM"/>
</dbReference>
<feature type="transmembrane region" description="Helical" evidence="6">
    <location>
        <begin position="97"/>
        <end position="117"/>
    </location>
</feature>
<evidence type="ECO:0000256" key="2">
    <source>
        <dbReference type="ARBA" id="ARBA00022475"/>
    </source>
</evidence>
<dbReference type="InterPro" id="IPR000276">
    <property type="entry name" value="GPCR_Rhodpsn"/>
</dbReference>
<dbReference type="SUPFAM" id="SSF81321">
    <property type="entry name" value="Family A G protein-coupled receptor-like"/>
    <property type="match status" value="1"/>
</dbReference>
<dbReference type="Proteomes" id="UP000695022">
    <property type="component" value="Unplaced"/>
</dbReference>
<dbReference type="CDD" id="cd00637">
    <property type="entry name" value="7tm_classA_rhodopsin-like"/>
    <property type="match status" value="1"/>
</dbReference>
<feature type="transmembrane region" description="Helical" evidence="6">
    <location>
        <begin position="181"/>
        <end position="209"/>
    </location>
</feature>
<gene>
    <name evidence="9" type="primary">LOC106820058</name>
</gene>
<keyword evidence="5 6" id="KW-0472">Membrane</keyword>
<keyword evidence="4 6" id="KW-1133">Transmembrane helix</keyword>
<dbReference type="PROSITE" id="PS50262">
    <property type="entry name" value="G_PROTEIN_RECEP_F1_2"/>
    <property type="match status" value="1"/>
</dbReference>
<feature type="transmembrane region" description="Helical" evidence="6">
    <location>
        <begin position="281"/>
        <end position="298"/>
    </location>
</feature>
<organism evidence="8 9">
    <name type="scientific">Priapulus caudatus</name>
    <name type="common">Priapulid worm</name>
    <dbReference type="NCBI Taxonomy" id="37621"/>
    <lineage>
        <taxon>Eukaryota</taxon>
        <taxon>Metazoa</taxon>
        <taxon>Ecdysozoa</taxon>
        <taxon>Scalidophora</taxon>
        <taxon>Priapulida</taxon>
        <taxon>Priapulimorpha</taxon>
        <taxon>Priapulimorphida</taxon>
        <taxon>Priapulidae</taxon>
        <taxon>Priapulus</taxon>
    </lineage>
</organism>
<evidence type="ECO:0000256" key="1">
    <source>
        <dbReference type="ARBA" id="ARBA00004651"/>
    </source>
</evidence>
<reference evidence="9" key="1">
    <citation type="submission" date="2025-08" db="UniProtKB">
        <authorList>
            <consortium name="RefSeq"/>
        </authorList>
    </citation>
    <scope>IDENTIFICATION</scope>
</reference>